<evidence type="ECO:0000313" key="2">
    <source>
        <dbReference type="Proteomes" id="UP000199440"/>
    </source>
</evidence>
<name>A0A1G9QL83_9FLAO</name>
<dbReference type="Gene3D" id="1.25.40.10">
    <property type="entry name" value="Tetratricopeptide repeat domain"/>
    <property type="match status" value="2"/>
</dbReference>
<proteinExistence type="predicted"/>
<protein>
    <submittedName>
        <fullName evidence="1">Tetratricopeptide repeat-containing protein</fullName>
    </submittedName>
</protein>
<dbReference type="STRING" id="192904.SAMN04488514_10590"/>
<keyword evidence="2" id="KW-1185">Reference proteome</keyword>
<accession>A0A1G9QL83</accession>
<dbReference type="Pfam" id="PF13181">
    <property type="entry name" value="TPR_8"/>
    <property type="match status" value="1"/>
</dbReference>
<dbReference type="OrthoDB" id="1465784at2"/>
<dbReference type="AlphaFoldDB" id="A0A1G9QL83"/>
<evidence type="ECO:0000313" key="1">
    <source>
        <dbReference type="EMBL" id="SDM11591.1"/>
    </source>
</evidence>
<dbReference type="EMBL" id="FNGV01000005">
    <property type="protein sequence ID" value="SDM11591.1"/>
    <property type="molecule type" value="Genomic_DNA"/>
</dbReference>
<sequence length="311" mass="35288">MRNVFLKLIFLLGLIQTPDTGYAQEKEIEVQESAEVSLEEFSDAFQENFFEALKQKGIENYDKAINLLLHCKQLDTNNSVVDHELAKAYLADKQFIMAQEYGIEALVSEPANLWYLDTLVQILEKQGGAVENLRTAIPFENDKLKENLALIYFKQKNYESSLALLNLLKRNAFTEDLSAKISDSLEKKRENSDNKIALTPTKGGSLNPLERYKKRVDDLIVIDSLSLLESVSLEALESYPSQPYFYFAQGYALHKMSKHNEAVEVLETALDYLLDDVSLSNKIYAVLADAYTALNNTSKANTYLRKIKPGF</sequence>
<dbReference type="Proteomes" id="UP000199440">
    <property type="component" value="Unassembled WGS sequence"/>
</dbReference>
<dbReference type="InterPro" id="IPR019734">
    <property type="entry name" value="TPR_rpt"/>
</dbReference>
<reference evidence="1 2" key="1">
    <citation type="submission" date="2016-10" db="EMBL/GenBank/DDBJ databases">
        <authorList>
            <person name="de Groot N.N."/>
        </authorList>
    </citation>
    <scope>NUCLEOTIDE SEQUENCE [LARGE SCALE GENOMIC DNA]</scope>
    <source>
        <strain evidence="1 2">DSM 19886</strain>
    </source>
</reference>
<dbReference type="InterPro" id="IPR011990">
    <property type="entry name" value="TPR-like_helical_dom_sf"/>
</dbReference>
<gene>
    <name evidence="1" type="ORF">SAMN04488514_10590</name>
</gene>
<organism evidence="1 2">
    <name type="scientific">Kriegella aquimaris</name>
    <dbReference type="NCBI Taxonomy" id="192904"/>
    <lineage>
        <taxon>Bacteria</taxon>
        <taxon>Pseudomonadati</taxon>
        <taxon>Bacteroidota</taxon>
        <taxon>Flavobacteriia</taxon>
        <taxon>Flavobacteriales</taxon>
        <taxon>Flavobacteriaceae</taxon>
        <taxon>Kriegella</taxon>
    </lineage>
</organism>
<dbReference type="SUPFAM" id="SSF48452">
    <property type="entry name" value="TPR-like"/>
    <property type="match status" value="2"/>
</dbReference>
<dbReference type="RefSeq" id="WP_089889184.1">
    <property type="nucleotide sequence ID" value="NZ_FNGV01000005.1"/>
</dbReference>